<dbReference type="EMBL" id="JABBWK010000037">
    <property type="protein sequence ID" value="KAG1898783.1"/>
    <property type="molecule type" value="Genomic_DNA"/>
</dbReference>
<evidence type="ECO:0000256" key="1">
    <source>
        <dbReference type="SAM" id="Phobius"/>
    </source>
</evidence>
<accession>A0AAD4HM95</accession>
<evidence type="ECO:0000313" key="3">
    <source>
        <dbReference type="EMBL" id="KAG1901647.1"/>
    </source>
</evidence>
<evidence type="ECO:0000313" key="2">
    <source>
        <dbReference type="EMBL" id="KAG1898783.1"/>
    </source>
</evidence>
<reference evidence="3" key="1">
    <citation type="journal article" date="2020" name="New Phytol.">
        <title>Comparative genomics reveals dynamic genome evolution in host specialist ectomycorrhizal fungi.</title>
        <authorList>
            <person name="Lofgren L.A."/>
            <person name="Nguyen N.H."/>
            <person name="Vilgalys R."/>
            <person name="Ruytinx J."/>
            <person name="Liao H.L."/>
            <person name="Branco S."/>
            <person name="Kuo A."/>
            <person name="LaButti K."/>
            <person name="Lipzen A."/>
            <person name="Andreopoulos W."/>
            <person name="Pangilinan J."/>
            <person name="Riley R."/>
            <person name="Hundley H."/>
            <person name="Na H."/>
            <person name="Barry K."/>
            <person name="Grigoriev I.V."/>
            <person name="Stajich J.E."/>
            <person name="Kennedy P.G."/>
        </authorList>
    </citation>
    <scope>NUCLEOTIDE SEQUENCE</scope>
    <source>
        <strain evidence="3">FC203</strain>
    </source>
</reference>
<evidence type="ECO:0000313" key="4">
    <source>
        <dbReference type="Proteomes" id="UP001195769"/>
    </source>
</evidence>
<dbReference type="RefSeq" id="XP_041227222.1">
    <property type="nucleotide sequence ID" value="XM_041361487.1"/>
</dbReference>
<keyword evidence="1" id="KW-0472">Membrane</keyword>
<gene>
    <name evidence="3" type="ORF">F5891DRAFT_1028633</name>
    <name evidence="2" type="ORF">F5891DRAFT_1042388</name>
</gene>
<keyword evidence="1" id="KW-0812">Transmembrane</keyword>
<dbReference type="EMBL" id="JABBWK010000021">
    <property type="protein sequence ID" value="KAG1901647.1"/>
    <property type="molecule type" value="Genomic_DNA"/>
</dbReference>
<dbReference type="GeneID" id="64655785"/>
<proteinExistence type="predicted"/>
<comment type="caution">
    <text evidence="3">The sequence shown here is derived from an EMBL/GenBank/DDBJ whole genome shotgun (WGS) entry which is preliminary data.</text>
</comment>
<organism evidence="3 4">
    <name type="scientific">Suillus fuscotomentosus</name>
    <dbReference type="NCBI Taxonomy" id="1912939"/>
    <lineage>
        <taxon>Eukaryota</taxon>
        <taxon>Fungi</taxon>
        <taxon>Dikarya</taxon>
        <taxon>Basidiomycota</taxon>
        <taxon>Agaricomycotina</taxon>
        <taxon>Agaricomycetes</taxon>
        <taxon>Agaricomycetidae</taxon>
        <taxon>Boletales</taxon>
        <taxon>Suillineae</taxon>
        <taxon>Suillaceae</taxon>
        <taxon>Suillus</taxon>
    </lineage>
</organism>
<keyword evidence="4" id="KW-1185">Reference proteome</keyword>
<protein>
    <submittedName>
        <fullName evidence="3">Uncharacterized protein</fullName>
    </submittedName>
</protein>
<sequence>MAPVISAYKIPACYDGLTSFTATSPIMFTFRFAVLALFAFLAGANANGTCAMCQDTVDIEGVAVYTLANSTVETSGYTLCSYTNTKLGIKVTCEYSSDGAFQDGDELCPSKVGTYSC</sequence>
<keyword evidence="1" id="KW-1133">Transmembrane helix</keyword>
<name>A0AAD4HM95_9AGAM</name>
<feature type="transmembrane region" description="Helical" evidence="1">
    <location>
        <begin position="26"/>
        <end position="44"/>
    </location>
</feature>
<dbReference type="AlphaFoldDB" id="A0AAD4HM95"/>
<dbReference type="Proteomes" id="UP001195769">
    <property type="component" value="Unassembled WGS sequence"/>
</dbReference>